<dbReference type="STRING" id="30419.A0A091VV86"/>
<organism evidence="9 10">
    <name type="scientific">Opisthocomus hoazin</name>
    <name type="common">Hoatzin</name>
    <name type="synonym">Phasianus hoazin</name>
    <dbReference type="NCBI Taxonomy" id="30419"/>
    <lineage>
        <taxon>Eukaryota</taxon>
        <taxon>Metazoa</taxon>
        <taxon>Chordata</taxon>
        <taxon>Craniata</taxon>
        <taxon>Vertebrata</taxon>
        <taxon>Euteleostomi</taxon>
        <taxon>Archelosauria</taxon>
        <taxon>Archosauria</taxon>
        <taxon>Dinosauria</taxon>
        <taxon>Saurischia</taxon>
        <taxon>Theropoda</taxon>
        <taxon>Coelurosauria</taxon>
        <taxon>Aves</taxon>
        <taxon>Neognathae</taxon>
        <taxon>Neoaves</taxon>
        <taxon>Opisthocomiformes</taxon>
        <taxon>Opisthocomidae</taxon>
        <taxon>Opisthocomus</taxon>
    </lineage>
</organism>
<name>A0A091VV86_OPIHO</name>
<dbReference type="GO" id="GO:0005881">
    <property type="term" value="C:cytoplasmic microtubule"/>
    <property type="evidence" value="ECO:0007669"/>
    <property type="project" value="TreeGrafter"/>
</dbReference>
<dbReference type="EMBL" id="KK734357">
    <property type="protein sequence ID" value="KFR07079.1"/>
    <property type="molecule type" value="Genomic_DNA"/>
</dbReference>
<evidence type="ECO:0000256" key="8">
    <source>
        <dbReference type="SAM" id="MobiDB-lite"/>
    </source>
</evidence>
<feature type="compositionally biased region" description="Polar residues" evidence="8">
    <location>
        <begin position="204"/>
        <end position="215"/>
    </location>
</feature>
<dbReference type="InterPro" id="IPR028197">
    <property type="entry name" value="Syntaphilin/Syntabulin"/>
</dbReference>
<protein>
    <submittedName>
        <fullName evidence="9">Syntabulin</fullName>
    </submittedName>
</protein>
<reference evidence="9 10" key="1">
    <citation type="submission" date="2014-04" db="EMBL/GenBank/DDBJ databases">
        <title>Genome evolution of avian class.</title>
        <authorList>
            <person name="Zhang G."/>
            <person name="Li C."/>
        </authorList>
    </citation>
    <scope>NUCLEOTIDE SEQUENCE [LARGE SCALE GENOMIC DNA]</scope>
    <source>
        <strain evidence="9">BGI_N306</strain>
    </source>
</reference>
<proteinExistence type="predicted"/>
<feature type="non-terminal residue" evidence="9">
    <location>
        <position position="641"/>
    </location>
</feature>
<dbReference type="GO" id="GO:0019896">
    <property type="term" value="P:axonal transport of mitochondrion"/>
    <property type="evidence" value="ECO:0007669"/>
    <property type="project" value="TreeGrafter"/>
</dbReference>
<dbReference type="PANTHER" id="PTHR16208">
    <property type="entry name" value="MICROTUBULE-ASSOCIATED PROTEIN/SYNTAPHILIN"/>
    <property type="match status" value="1"/>
</dbReference>
<dbReference type="GO" id="GO:0016020">
    <property type="term" value="C:membrane"/>
    <property type="evidence" value="ECO:0007669"/>
    <property type="project" value="UniProtKB-SubCell"/>
</dbReference>
<dbReference type="PhylomeDB" id="A0A091VV86"/>
<evidence type="ECO:0000256" key="4">
    <source>
        <dbReference type="ARBA" id="ARBA00022989"/>
    </source>
</evidence>
<dbReference type="AlphaFoldDB" id="A0A091VV86"/>
<evidence type="ECO:0000313" key="10">
    <source>
        <dbReference type="Proteomes" id="UP000053605"/>
    </source>
</evidence>
<comment type="subcellular location">
    <subcellularLocation>
        <location evidence="1">Membrane</location>
        <topology evidence="1">Single-pass membrane protein</topology>
    </subcellularLocation>
</comment>
<dbReference type="GO" id="GO:0060074">
    <property type="term" value="P:synapse maturation"/>
    <property type="evidence" value="ECO:0007669"/>
    <property type="project" value="TreeGrafter"/>
</dbReference>
<feature type="region of interest" description="Disordered" evidence="8">
    <location>
        <begin position="408"/>
        <end position="440"/>
    </location>
</feature>
<feature type="compositionally biased region" description="Polar residues" evidence="8">
    <location>
        <begin position="43"/>
        <end position="53"/>
    </location>
</feature>
<evidence type="ECO:0000256" key="7">
    <source>
        <dbReference type="SAM" id="Coils"/>
    </source>
</evidence>
<dbReference type="Pfam" id="PF15290">
    <property type="entry name" value="Syntaphilin"/>
    <property type="match status" value="1"/>
</dbReference>
<feature type="compositionally biased region" description="Low complexity" evidence="8">
    <location>
        <begin position="59"/>
        <end position="71"/>
    </location>
</feature>
<accession>A0A091VV86</accession>
<feature type="region of interest" description="Disordered" evidence="8">
    <location>
        <begin position="1"/>
        <end position="83"/>
    </location>
</feature>
<evidence type="ECO:0000256" key="3">
    <source>
        <dbReference type="ARBA" id="ARBA00022692"/>
    </source>
</evidence>
<keyword evidence="2" id="KW-0597">Phosphoprotein</keyword>
<dbReference type="PANTHER" id="PTHR16208:SF4">
    <property type="entry name" value="SYNTABULIN"/>
    <property type="match status" value="1"/>
</dbReference>
<feature type="coiled-coil region" evidence="7">
    <location>
        <begin position="305"/>
        <end position="332"/>
    </location>
</feature>
<sequence length="641" mass="70238">KEISRSRIPRLVLRPQQKVSPSSESPFSEEESREFNPPGSSGGRTLSSNSFCSDDTGFPSSQSVSPVKSPSDAGNSPISFCTGSDGHFSRKKFSPGTMNEGNPQLARYKKETKTCLVKPGTEADFSSSSSTGSISAPEARVTAAGSQRSSFSRNVPVCVFVASILKFSQQPFVWTLSKEVTMCITQQQMSSFLLKPRPPESRLSAHTTQAGTQRGLNGAPRQSPRDPAVQFGIARPLHQRGLDLTQRSLPTRLQALEGICFLPGESLQRSHPQEIEIAELKAQLGRTKEDWIEEQCKHVEGDLALNEARSKIKQLEQVIEAMKNNAVEKDQKIQKYFLDISIENKKLESLLQSMEMAQNSSAMDEQCLQYSCDAEGKPSALCAMMPGSLMAGDQALEEVADSRLLLSEDMPNGTDSAEESLSTAASEWSDPAPSSSAVKKEMLDSVADEKLTSSREEEKSSNVMVEQAVQTDVVPYSLDVEQLIQNIFRARDACPLSPPSSLKEMGEFCLGSFNDSGIIMDLTPSDPNSAILLSPVESPCRKVEHRVGENYFMKELDFTDPHDDEAFGYVNTCSEAGRKRRYWSSSLLRDVLAVAAPVVPTVLWGFQRGGIDPIYNIGALLRGCCLVALHSLRHTPFNVKT</sequence>
<evidence type="ECO:0000256" key="1">
    <source>
        <dbReference type="ARBA" id="ARBA00004167"/>
    </source>
</evidence>
<keyword evidence="10" id="KW-1185">Reference proteome</keyword>
<evidence type="ECO:0000256" key="6">
    <source>
        <dbReference type="ARBA" id="ARBA00023136"/>
    </source>
</evidence>
<keyword evidence="5 7" id="KW-0175">Coiled coil</keyword>
<keyword evidence="6" id="KW-0472">Membrane</keyword>
<feature type="non-terminal residue" evidence="9">
    <location>
        <position position="1"/>
    </location>
</feature>
<evidence type="ECO:0000256" key="5">
    <source>
        <dbReference type="ARBA" id="ARBA00023054"/>
    </source>
</evidence>
<keyword evidence="4" id="KW-1133">Transmembrane helix</keyword>
<dbReference type="Proteomes" id="UP000053605">
    <property type="component" value="Unassembled WGS sequence"/>
</dbReference>
<gene>
    <name evidence="9" type="ORF">N306_14305</name>
</gene>
<keyword evidence="3" id="KW-0812">Transmembrane</keyword>
<evidence type="ECO:0000313" key="9">
    <source>
        <dbReference type="EMBL" id="KFR07079.1"/>
    </source>
</evidence>
<feature type="compositionally biased region" description="Polar residues" evidence="8">
    <location>
        <begin position="72"/>
        <end position="82"/>
    </location>
</feature>
<feature type="compositionally biased region" description="Low complexity" evidence="8">
    <location>
        <begin position="419"/>
        <end position="429"/>
    </location>
</feature>
<evidence type="ECO:0000256" key="2">
    <source>
        <dbReference type="ARBA" id="ARBA00022553"/>
    </source>
</evidence>
<feature type="region of interest" description="Disordered" evidence="8">
    <location>
        <begin position="195"/>
        <end position="227"/>
    </location>
</feature>
<dbReference type="GO" id="GO:1904115">
    <property type="term" value="C:axon cytoplasm"/>
    <property type="evidence" value="ECO:0007669"/>
    <property type="project" value="GOC"/>
</dbReference>